<dbReference type="SUPFAM" id="SSF46785">
    <property type="entry name" value="Winged helix' DNA-binding domain"/>
    <property type="match status" value="1"/>
</dbReference>
<evidence type="ECO:0008006" key="3">
    <source>
        <dbReference type="Google" id="ProtNLM"/>
    </source>
</evidence>
<evidence type="ECO:0000313" key="1">
    <source>
        <dbReference type="EMBL" id="GAA0251264.1"/>
    </source>
</evidence>
<evidence type="ECO:0000313" key="2">
    <source>
        <dbReference type="Proteomes" id="UP001500967"/>
    </source>
</evidence>
<dbReference type="InterPro" id="IPR036390">
    <property type="entry name" value="WH_DNA-bd_sf"/>
</dbReference>
<dbReference type="Proteomes" id="UP001500967">
    <property type="component" value="Unassembled WGS sequence"/>
</dbReference>
<reference evidence="1 2" key="1">
    <citation type="journal article" date="2019" name="Int. J. Syst. Evol. Microbiol.">
        <title>The Global Catalogue of Microorganisms (GCM) 10K type strain sequencing project: providing services to taxonomists for standard genome sequencing and annotation.</title>
        <authorList>
            <consortium name="The Broad Institute Genomics Platform"/>
            <consortium name="The Broad Institute Genome Sequencing Center for Infectious Disease"/>
            <person name="Wu L."/>
            <person name="Ma J."/>
        </authorList>
    </citation>
    <scope>NUCLEOTIDE SEQUENCE [LARGE SCALE GENOMIC DNA]</scope>
    <source>
        <strain evidence="1 2">JCM 10425</strain>
    </source>
</reference>
<organism evidence="1 2">
    <name type="scientific">Cryptosporangium japonicum</name>
    <dbReference type="NCBI Taxonomy" id="80872"/>
    <lineage>
        <taxon>Bacteria</taxon>
        <taxon>Bacillati</taxon>
        <taxon>Actinomycetota</taxon>
        <taxon>Actinomycetes</taxon>
        <taxon>Cryptosporangiales</taxon>
        <taxon>Cryptosporangiaceae</taxon>
        <taxon>Cryptosporangium</taxon>
    </lineage>
</organism>
<proteinExistence type="predicted"/>
<sequence length="182" mass="19768">MLHALRCVGAAGTDTIAEAVGTSPAEAGSALIDLAVDGLVTFERGPFGGWRITAPGQAADDRAVARELDTLGARDLVTTAYQGFLELNPELLDLCTAWQLRTAEPDRIVAAFTDLHGRCAVCLGPLAPVLPRFERHRGGLEHALSRARAGETGYLADRLDSYHTRWFRLHEDFLVTLGRPRH</sequence>
<accession>A0ABN0UI72</accession>
<protein>
    <recommendedName>
        <fullName evidence="3">Transcriptional regulator</fullName>
    </recommendedName>
</protein>
<gene>
    <name evidence="1" type="ORF">GCM10009539_40500</name>
</gene>
<dbReference type="EMBL" id="BAAAGX010000016">
    <property type="protein sequence ID" value="GAA0251264.1"/>
    <property type="molecule type" value="Genomic_DNA"/>
</dbReference>
<comment type="caution">
    <text evidence="1">The sequence shown here is derived from an EMBL/GenBank/DDBJ whole genome shotgun (WGS) entry which is preliminary data.</text>
</comment>
<keyword evidence="2" id="KW-1185">Reference proteome</keyword>
<name>A0ABN0UI72_9ACTN</name>